<name>A0A927BX91_9BACL</name>
<accession>A0A927BX91</accession>
<comment type="caution">
    <text evidence="1">The sequence shown here is derived from an EMBL/GenBank/DDBJ whole genome shotgun (WGS) entry which is preliminary data.</text>
</comment>
<organism evidence="1 2">
    <name type="scientific">Paenibacillus sabuli</name>
    <dbReference type="NCBI Taxonomy" id="2772509"/>
    <lineage>
        <taxon>Bacteria</taxon>
        <taxon>Bacillati</taxon>
        <taxon>Bacillota</taxon>
        <taxon>Bacilli</taxon>
        <taxon>Bacillales</taxon>
        <taxon>Paenibacillaceae</taxon>
        <taxon>Paenibacillus</taxon>
    </lineage>
</organism>
<sequence>MGDQKKAEGCKPERIPLDVRVVLKQLGLEKEQQAVELLTALHKQFKSN</sequence>
<reference evidence="1" key="1">
    <citation type="submission" date="2020-09" db="EMBL/GenBank/DDBJ databases">
        <title>A novel bacterium of genus Paenibacillus, isolated from South China Sea.</title>
        <authorList>
            <person name="Huang H."/>
            <person name="Mo K."/>
            <person name="Hu Y."/>
        </authorList>
    </citation>
    <scope>NUCLEOTIDE SEQUENCE</scope>
    <source>
        <strain evidence="1">IB182496</strain>
    </source>
</reference>
<dbReference type="RefSeq" id="WP_190921658.1">
    <property type="nucleotide sequence ID" value="NZ_JACXIZ010000075.1"/>
</dbReference>
<keyword evidence="2" id="KW-1185">Reference proteome</keyword>
<evidence type="ECO:0000313" key="2">
    <source>
        <dbReference type="Proteomes" id="UP000621560"/>
    </source>
</evidence>
<dbReference type="AlphaFoldDB" id="A0A927BX91"/>
<evidence type="ECO:0000313" key="1">
    <source>
        <dbReference type="EMBL" id="MBD2848563.1"/>
    </source>
</evidence>
<dbReference type="Proteomes" id="UP000621560">
    <property type="component" value="Unassembled WGS sequence"/>
</dbReference>
<protein>
    <submittedName>
        <fullName evidence="1">Uncharacterized protein</fullName>
    </submittedName>
</protein>
<proteinExistence type="predicted"/>
<gene>
    <name evidence="1" type="ORF">IDH44_25575</name>
</gene>
<dbReference type="EMBL" id="JACXIZ010000075">
    <property type="protein sequence ID" value="MBD2848563.1"/>
    <property type="molecule type" value="Genomic_DNA"/>
</dbReference>